<dbReference type="Gene3D" id="2.30.30.830">
    <property type="match status" value="1"/>
</dbReference>
<dbReference type="HOGENOM" id="CLU_127005_0_0_7"/>
<dbReference type="STRING" id="1167006.UWK_00798"/>
<feature type="region of interest" description="Disordered" evidence="1">
    <location>
        <begin position="1"/>
        <end position="29"/>
    </location>
</feature>
<reference evidence="3" key="1">
    <citation type="journal article" date="2013" name="Stand. Genomic Sci.">
        <title>Complete genome sequence of Desulfocapsa sulfexigens, a marine deltaproteobacterium specialized in disproportionating inorganic sulfur compounds.</title>
        <authorList>
            <person name="Finster K.W."/>
            <person name="Kjeldsen K.U."/>
            <person name="Kube M."/>
            <person name="Reinhardt R."/>
            <person name="Mussmann M."/>
            <person name="Amann R."/>
            <person name="Schreiber L."/>
        </authorList>
    </citation>
    <scope>NUCLEOTIDE SEQUENCE [LARGE SCALE GENOMIC DNA]</scope>
    <source>
        <strain evidence="3">DSM 10523 / SB164P1</strain>
    </source>
</reference>
<protein>
    <submittedName>
        <fullName evidence="2">Pilus assembly protein, PilP</fullName>
    </submittedName>
</protein>
<dbReference type="eggNOG" id="COG3168">
    <property type="taxonomic scope" value="Bacteria"/>
</dbReference>
<dbReference type="EMBL" id="CP003985">
    <property type="protein sequence ID" value="AGF77375.1"/>
    <property type="molecule type" value="Genomic_DNA"/>
</dbReference>
<gene>
    <name evidence="2" type="ordered locus">UWK_00798</name>
</gene>
<organism evidence="2 3">
    <name type="scientific">Desulfocapsa sulfexigens (strain DSM 10523 / SB164P1)</name>
    <dbReference type="NCBI Taxonomy" id="1167006"/>
    <lineage>
        <taxon>Bacteria</taxon>
        <taxon>Pseudomonadati</taxon>
        <taxon>Thermodesulfobacteriota</taxon>
        <taxon>Desulfobulbia</taxon>
        <taxon>Desulfobulbales</taxon>
        <taxon>Desulfocapsaceae</taxon>
        <taxon>Desulfocapsa</taxon>
    </lineage>
</organism>
<accession>M1PCA4</accession>
<evidence type="ECO:0000313" key="2">
    <source>
        <dbReference type="EMBL" id="AGF77375.1"/>
    </source>
</evidence>
<proteinExistence type="predicted"/>
<evidence type="ECO:0000256" key="1">
    <source>
        <dbReference type="SAM" id="MobiDB-lite"/>
    </source>
</evidence>
<dbReference type="Pfam" id="PF04351">
    <property type="entry name" value="PilP"/>
    <property type="match status" value="1"/>
</dbReference>
<evidence type="ECO:0000313" key="3">
    <source>
        <dbReference type="Proteomes" id="UP000011721"/>
    </source>
</evidence>
<dbReference type="AlphaFoldDB" id="M1PCA4"/>
<dbReference type="Proteomes" id="UP000011721">
    <property type="component" value="Chromosome"/>
</dbReference>
<keyword evidence="3" id="KW-1185">Reference proteome</keyword>
<name>M1PCA4_DESSD</name>
<dbReference type="KEGG" id="dsf:UWK_00798"/>
<sequence length="154" mass="16817">MPISSTALALPVSSPQENPTQLTLASPGQSPEAFFEYRIENRPDPFQPFISEKATSANINEILPVDEQLSGMQLFEPGQLNLVAIVMTGDNDFAMAEDTTGKGYILRTGMKIGKRGIVTAIQTNEVKIEETAFTRAGKKLTSKIVMLLKKEGEE</sequence>
<dbReference type="InterPro" id="IPR007446">
    <property type="entry name" value="PilP"/>
</dbReference>